<evidence type="ECO:0000313" key="14">
    <source>
        <dbReference type="EMBL" id="MFD1611181.1"/>
    </source>
</evidence>
<keyword evidence="7 8" id="KW-0998">Cell outer membrane</keyword>
<comment type="subcellular location">
    <subcellularLocation>
        <location evidence="1 8">Cell outer membrane</location>
        <topology evidence="1 8">Multi-pass membrane protein</topology>
    </subcellularLocation>
</comment>
<evidence type="ECO:0000256" key="3">
    <source>
        <dbReference type="ARBA" id="ARBA00022452"/>
    </source>
</evidence>
<feature type="domain" description="TonB-dependent receptor plug" evidence="13">
    <location>
        <begin position="88"/>
        <end position="201"/>
    </location>
</feature>
<evidence type="ECO:0000256" key="4">
    <source>
        <dbReference type="ARBA" id="ARBA00022692"/>
    </source>
</evidence>
<evidence type="ECO:0000313" key="15">
    <source>
        <dbReference type="Proteomes" id="UP001597115"/>
    </source>
</evidence>
<evidence type="ECO:0000256" key="7">
    <source>
        <dbReference type="ARBA" id="ARBA00023237"/>
    </source>
</evidence>
<evidence type="ECO:0000256" key="8">
    <source>
        <dbReference type="PROSITE-ProRule" id="PRU01360"/>
    </source>
</evidence>
<feature type="region of interest" description="Disordered" evidence="10">
    <location>
        <begin position="29"/>
        <end position="72"/>
    </location>
</feature>
<evidence type="ECO:0000256" key="1">
    <source>
        <dbReference type="ARBA" id="ARBA00004571"/>
    </source>
</evidence>
<protein>
    <submittedName>
        <fullName evidence="14">TonB-dependent receptor plug domain-containing protein</fullName>
    </submittedName>
</protein>
<dbReference type="Gene3D" id="2.40.170.20">
    <property type="entry name" value="TonB-dependent receptor, beta-barrel domain"/>
    <property type="match status" value="1"/>
</dbReference>
<feature type="chain" id="PRO_5047187314" evidence="11">
    <location>
        <begin position="24"/>
        <end position="1020"/>
    </location>
</feature>
<keyword evidence="2 8" id="KW-0813">Transport</keyword>
<keyword evidence="3 8" id="KW-1134">Transmembrane beta strand</keyword>
<dbReference type="EMBL" id="JBHUDY010000001">
    <property type="protein sequence ID" value="MFD1611181.1"/>
    <property type="molecule type" value="Genomic_DNA"/>
</dbReference>
<dbReference type="Gene3D" id="2.170.130.10">
    <property type="entry name" value="TonB-dependent receptor, plug domain"/>
    <property type="match status" value="1"/>
</dbReference>
<dbReference type="PROSITE" id="PS52016">
    <property type="entry name" value="TONB_DEPENDENT_REC_3"/>
    <property type="match status" value="1"/>
</dbReference>
<sequence>MLERTRTALLIATALSGWSAAHAQTVPIPAGESPQVTTPAAPTAQSGAVSDLSGSEVTPTASAASPSATNSDGDIVVTGSRIVANGYKAPTPVTVVSTVELLKKAPESIAAGLATLPQFFQSSGSNVTSSQARETRAGNYLNLRGLGEIETLVLLDGQRLPPTSYAGTVDANIIPQALIQRVDVVTGGASAAYGSDAVAGVVNFIIDNKFEGLKAAGQYGISSRGDDHQVKFSLAAGHSFADDRLHVEIGLDYFYQPGISNNGERPFGGNFTGGWVNVGQYAPGQGTNTVANGCPASGCAAGTKQNPFTPTFNVRLANGTYGTLVNSGRNATQAANRSGTSPFSLVGYTFSPTAGFYKADLGTPTGTPNFNVGGADTAVTFGTTLTSKLRTKQAFGRLDYELGGDTTAFLQTSFTDSDVRFVTVAAGTQFQSFQIFNDNAFLPTAFADAMRAQGIASFVASRVEADQTPKVAFQNNKSTIVLGGFKGKIADFNWSVTGSYGNSDLHARHTGNFEQSRWFAALDAVRDSSGNIVCRVTITNPGQFPGCVPWNPFGNGSPSKASYAYFETESKFRVVSRQTDFAANLSGALFDLPAGPVNIAVGAEYRHQYLNMTSNTDPSKPIDVTNLRTAANVYNLQFNSTNQGPSHGTQNVKEAYGEIAIPILRDTPFFQALDLNAAARYTDYSVSGGIWAWKAGFSWTPFDQLRFRGTISRDIRAPTLNELFAGVSSTRGTFNDVHTNTNTNVITLQQGNKNLKPEKGDTITLGAIWQPEFLPGFSVSLDYYHIKIKDRITSLSTTDLNQRCEDSGGTDVLCSFITRPFPFSNRTPANFPTTISQVPFNQAALTTYGLDYEVNYRIPMGSIFSAEPARLDLRLIGNHTPSLVSKASPSSAPLILDGTLAGGGTGIPRDKLTASAQLTEGPLSFGFDVRFIGKMVYTKQPTVFVTNNHLAPAAYLNANISYDLNIDGHQVTLFATGTNLTDHFVFAPQNNAQPTEFYPSFQSLYDVVGRYVVVGARLKF</sequence>
<evidence type="ECO:0000256" key="6">
    <source>
        <dbReference type="ARBA" id="ARBA00023136"/>
    </source>
</evidence>
<keyword evidence="5 9" id="KW-0798">TonB box</keyword>
<dbReference type="SUPFAM" id="SSF56935">
    <property type="entry name" value="Porins"/>
    <property type="match status" value="1"/>
</dbReference>
<gene>
    <name evidence="14" type="ORF">ACFSCW_05125</name>
</gene>
<dbReference type="Pfam" id="PF07715">
    <property type="entry name" value="Plug"/>
    <property type="match status" value="1"/>
</dbReference>
<dbReference type="PANTHER" id="PTHR47234">
    <property type="match status" value="1"/>
</dbReference>
<dbReference type="InterPro" id="IPR036942">
    <property type="entry name" value="Beta-barrel_TonB_sf"/>
</dbReference>
<dbReference type="InterPro" id="IPR039426">
    <property type="entry name" value="TonB-dep_rcpt-like"/>
</dbReference>
<evidence type="ECO:0000256" key="10">
    <source>
        <dbReference type="SAM" id="MobiDB-lite"/>
    </source>
</evidence>
<proteinExistence type="inferred from homology"/>
<dbReference type="Pfam" id="PF00593">
    <property type="entry name" value="TonB_dep_Rec_b-barrel"/>
    <property type="match status" value="1"/>
</dbReference>
<organism evidence="14 15">
    <name type="scientific">Sphingomonas tabacisoli</name>
    <dbReference type="NCBI Taxonomy" id="2249466"/>
    <lineage>
        <taxon>Bacteria</taxon>
        <taxon>Pseudomonadati</taxon>
        <taxon>Pseudomonadota</taxon>
        <taxon>Alphaproteobacteria</taxon>
        <taxon>Sphingomonadales</taxon>
        <taxon>Sphingomonadaceae</taxon>
        <taxon>Sphingomonas</taxon>
    </lineage>
</organism>
<evidence type="ECO:0000256" key="5">
    <source>
        <dbReference type="ARBA" id="ARBA00023077"/>
    </source>
</evidence>
<comment type="caution">
    <text evidence="14">The sequence shown here is derived from an EMBL/GenBank/DDBJ whole genome shotgun (WGS) entry which is preliminary data.</text>
</comment>
<feature type="compositionally biased region" description="Polar residues" evidence="10">
    <location>
        <begin position="34"/>
        <end position="57"/>
    </location>
</feature>
<reference evidence="15" key="1">
    <citation type="journal article" date="2019" name="Int. J. Syst. Evol. Microbiol.">
        <title>The Global Catalogue of Microorganisms (GCM) 10K type strain sequencing project: providing services to taxonomists for standard genome sequencing and annotation.</title>
        <authorList>
            <consortium name="The Broad Institute Genomics Platform"/>
            <consortium name="The Broad Institute Genome Sequencing Center for Infectious Disease"/>
            <person name="Wu L."/>
            <person name="Ma J."/>
        </authorList>
    </citation>
    <scope>NUCLEOTIDE SEQUENCE [LARGE SCALE GENOMIC DNA]</scope>
    <source>
        <strain evidence="15">CGMCC 1.16275</strain>
    </source>
</reference>
<evidence type="ECO:0000256" key="9">
    <source>
        <dbReference type="RuleBase" id="RU003357"/>
    </source>
</evidence>
<feature type="signal peptide" evidence="11">
    <location>
        <begin position="1"/>
        <end position="23"/>
    </location>
</feature>
<keyword evidence="4 8" id="KW-0812">Transmembrane</keyword>
<keyword evidence="6 8" id="KW-0472">Membrane</keyword>
<dbReference type="PANTHER" id="PTHR47234:SF3">
    <property type="entry name" value="SECRETIN_TONB SHORT N-TERMINAL DOMAIN-CONTAINING PROTEIN"/>
    <property type="match status" value="1"/>
</dbReference>
<dbReference type="InterPro" id="IPR012910">
    <property type="entry name" value="Plug_dom"/>
</dbReference>
<keyword evidence="15" id="KW-1185">Reference proteome</keyword>
<name>A0ABW4I0U4_9SPHN</name>
<evidence type="ECO:0000256" key="2">
    <source>
        <dbReference type="ARBA" id="ARBA00022448"/>
    </source>
</evidence>
<keyword evidence="14" id="KW-0675">Receptor</keyword>
<comment type="similarity">
    <text evidence="8 9">Belongs to the TonB-dependent receptor family.</text>
</comment>
<dbReference type="InterPro" id="IPR037066">
    <property type="entry name" value="Plug_dom_sf"/>
</dbReference>
<dbReference type="RefSeq" id="WP_380887557.1">
    <property type="nucleotide sequence ID" value="NZ_JBHUDY010000001.1"/>
</dbReference>
<dbReference type="InterPro" id="IPR000531">
    <property type="entry name" value="Beta-barrel_TonB"/>
</dbReference>
<feature type="compositionally biased region" description="Low complexity" evidence="10">
    <location>
        <begin position="58"/>
        <end position="69"/>
    </location>
</feature>
<accession>A0ABW4I0U4</accession>
<feature type="domain" description="TonB-dependent receptor-like beta-barrel" evidence="12">
    <location>
        <begin position="497"/>
        <end position="980"/>
    </location>
</feature>
<keyword evidence="11" id="KW-0732">Signal</keyword>
<evidence type="ECO:0000256" key="11">
    <source>
        <dbReference type="SAM" id="SignalP"/>
    </source>
</evidence>
<evidence type="ECO:0000259" key="12">
    <source>
        <dbReference type="Pfam" id="PF00593"/>
    </source>
</evidence>
<dbReference type="Proteomes" id="UP001597115">
    <property type="component" value="Unassembled WGS sequence"/>
</dbReference>
<evidence type="ECO:0000259" key="13">
    <source>
        <dbReference type="Pfam" id="PF07715"/>
    </source>
</evidence>